<feature type="compositionally biased region" description="Polar residues" evidence="1">
    <location>
        <begin position="605"/>
        <end position="614"/>
    </location>
</feature>
<feature type="compositionally biased region" description="Basic and acidic residues" evidence="1">
    <location>
        <begin position="491"/>
        <end position="525"/>
    </location>
</feature>
<feature type="compositionally biased region" description="Basic and acidic residues" evidence="1">
    <location>
        <begin position="379"/>
        <end position="392"/>
    </location>
</feature>
<dbReference type="EMBL" id="JAHXZJ010000001">
    <property type="protein sequence ID" value="KAH0567073.1"/>
    <property type="molecule type" value="Genomic_DNA"/>
</dbReference>
<comment type="caution">
    <text evidence="2">The sequence shown here is derived from an EMBL/GenBank/DDBJ whole genome shotgun (WGS) entry which is preliminary data.</text>
</comment>
<dbReference type="Proteomes" id="UP000826195">
    <property type="component" value="Unassembled WGS sequence"/>
</dbReference>
<evidence type="ECO:0000313" key="3">
    <source>
        <dbReference type="Proteomes" id="UP000826195"/>
    </source>
</evidence>
<sequence length="745" mass="85638">MSKKYDDPRFVLAALNALGCIYVNAKDLQDFMKDLKNYRKKKEVAHKAWKQRVIRKFIAYNRKDMENHMNELRSKQTVHPALGNSVDSDSGDQSSQHPRQFLHVAEVYHRDQSFDVEKSPAGKRIQKSPFCTKEKSLMTTPEVTRENKSIQPNLTDPSSSARSSGKKSSDQTGKILETDSKNQQTIRYDFGIAPEDSDSYRQLPGETKKEDKSHARKDKSSIGKSFNENLFDSNFDISDSYKSLPKPREKTEARDKSQREKSKGSLRQMYNTDFPSSFEQSDSYKTLPKPREITEAREQSQREKSKAPLKKTLDEDFSSCLEQSDSYKTLPKPREKTEAKEQSQREKSKAPLKKTHNEDFPSSLEQSDSYKTLPKPRKKTEAKDQSQREKSKAPVKKTYNEDFPSSFEVSDSYKQLPGAKEKIDLQFKSRGAGRDTITPGMTLDRHSPSNIEASDSYKEIARKPRNQEEDKSREKSQRAETYRIVDQNTSPRRDKSIPTDKKMSATLRGKDKSVKAKPQSDAHENFIESGLNYSDFQQDVLQITGRSSPVDKNLSMNRPRDFQRDTMHGRSRSIEKVPLDQKSSEQFSLKDLRERSHLDFDSSRSAEPSQTANRMETDRNTVARDRAVERSASKLKEVTRLRFDDSDSESDSESNYLEQYEAVRPSEEVGRMDEQQKSQSSAQSTPNFRQRKEINYDSSSKSDSESISQAAARNRKEEIVRTGKTPARSGRFQPDNFVERSHLEF</sequence>
<accession>A0AAV7J634</accession>
<feature type="region of interest" description="Disordered" evidence="1">
    <location>
        <begin position="546"/>
        <end position="745"/>
    </location>
</feature>
<proteinExistence type="predicted"/>
<evidence type="ECO:0000313" key="2">
    <source>
        <dbReference type="EMBL" id="KAH0567073.1"/>
    </source>
</evidence>
<feature type="compositionally biased region" description="Basic and acidic residues" evidence="1">
    <location>
        <begin position="615"/>
        <end position="645"/>
    </location>
</feature>
<feature type="compositionally biased region" description="Basic and acidic residues" evidence="1">
    <location>
        <begin position="690"/>
        <end position="704"/>
    </location>
</feature>
<protein>
    <submittedName>
        <fullName evidence="2">Uncharacterized protein</fullName>
    </submittedName>
</protein>
<feature type="compositionally biased region" description="Basic and acidic residues" evidence="1">
    <location>
        <begin position="455"/>
        <end position="483"/>
    </location>
</feature>
<gene>
    <name evidence="2" type="ORF">KQX54_006465</name>
</gene>
<reference evidence="2 3" key="1">
    <citation type="journal article" date="2021" name="J. Hered.">
        <title>A chromosome-level genome assembly of the parasitoid wasp, Cotesia glomerata (Hymenoptera: Braconidae).</title>
        <authorList>
            <person name="Pinto B.J."/>
            <person name="Weis J.J."/>
            <person name="Gamble T."/>
            <person name="Ode P.J."/>
            <person name="Paul R."/>
            <person name="Zaspel J.M."/>
        </authorList>
    </citation>
    <scope>NUCLEOTIDE SEQUENCE [LARGE SCALE GENOMIC DNA]</scope>
    <source>
        <strain evidence="2">CgM1</strain>
    </source>
</reference>
<feature type="compositionally biased region" description="Polar residues" evidence="1">
    <location>
        <begin position="677"/>
        <end position="688"/>
    </location>
</feature>
<feature type="compositionally biased region" description="Polar residues" evidence="1">
    <location>
        <begin position="268"/>
        <end position="284"/>
    </location>
</feature>
<feature type="compositionally biased region" description="Polar residues" evidence="1">
    <location>
        <begin position="222"/>
        <end position="241"/>
    </location>
</feature>
<feature type="compositionally biased region" description="Basic and acidic residues" evidence="1">
    <location>
        <begin position="558"/>
        <end position="604"/>
    </location>
</feature>
<feature type="compositionally biased region" description="Basic and acidic residues" evidence="1">
    <location>
        <begin position="206"/>
        <end position="221"/>
    </location>
</feature>
<feature type="compositionally biased region" description="Basic and acidic residues" evidence="1">
    <location>
        <begin position="289"/>
        <end position="314"/>
    </location>
</feature>
<evidence type="ECO:0000256" key="1">
    <source>
        <dbReference type="SAM" id="MobiDB-lite"/>
    </source>
</evidence>
<feature type="compositionally biased region" description="Basic and acidic residues" evidence="1">
    <location>
        <begin position="664"/>
        <end position="676"/>
    </location>
</feature>
<name>A0AAV7J634_COTGL</name>
<feature type="compositionally biased region" description="Basic and acidic residues" evidence="1">
    <location>
        <begin position="332"/>
        <end position="359"/>
    </location>
</feature>
<organism evidence="2 3">
    <name type="scientific">Cotesia glomerata</name>
    <name type="common">Lepidopteran parasitic wasp</name>
    <name type="synonym">Apanteles glomeratus</name>
    <dbReference type="NCBI Taxonomy" id="32391"/>
    <lineage>
        <taxon>Eukaryota</taxon>
        <taxon>Metazoa</taxon>
        <taxon>Ecdysozoa</taxon>
        <taxon>Arthropoda</taxon>
        <taxon>Hexapoda</taxon>
        <taxon>Insecta</taxon>
        <taxon>Pterygota</taxon>
        <taxon>Neoptera</taxon>
        <taxon>Endopterygota</taxon>
        <taxon>Hymenoptera</taxon>
        <taxon>Apocrita</taxon>
        <taxon>Ichneumonoidea</taxon>
        <taxon>Braconidae</taxon>
        <taxon>Microgastrinae</taxon>
        <taxon>Cotesia</taxon>
    </lineage>
</organism>
<feature type="compositionally biased region" description="Basic and acidic residues" evidence="1">
    <location>
        <begin position="246"/>
        <end position="263"/>
    </location>
</feature>
<keyword evidence="3" id="KW-1185">Reference proteome</keyword>
<dbReference type="AlphaFoldDB" id="A0AAV7J634"/>
<feature type="region of interest" description="Disordered" evidence="1">
    <location>
        <begin position="113"/>
        <end position="525"/>
    </location>
</feature>